<feature type="transmembrane region" description="Helical" evidence="1">
    <location>
        <begin position="34"/>
        <end position="57"/>
    </location>
</feature>
<accession>A0A0E9WWU7</accession>
<evidence type="ECO:0000256" key="1">
    <source>
        <dbReference type="SAM" id="Phobius"/>
    </source>
</evidence>
<sequence>MVWHVTDLGDEHFCEGKMCACKSVYFCFSVTKLIIFPVFLKVVIQAVCLSDFLNAVFKVKKKNLHDSEQPHEKL</sequence>
<dbReference type="AlphaFoldDB" id="A0A0E9WWU7"/>
<reference evidence="2" key="2">
    <citation type="journal article" date="2015" name="Fish Shellfish Immunol.">
        <title>Early steps in the European eel (Anguilla anguilla)-Vibrio vulnificus interaction in the gills: Role of the RtxA13 toxin.</title>
        <authorList>
            <person name="Callol A."/>
            <person name="Pajuelo D."/>
            <person name="Ebbesson L."/>
            <person name="Teles M."/>
            <person name="MacKenzie S."/>
            <person name="Amaro C."/>
        </authorList>
    </citation>
    <scope>NUCLEOTIDE SEQUENCE</scope>
</reference>
<reference evidence="2" key="1">
    <citation type="submission" date="2014-11" db="EMBL/GenBank/DDBJ databases">
        <authorList>
            <person name="Amaro Gonzalez C."/>
        </authorList>
    </citation>
    <scope>NUCLEOTIDE SEQUENCE</scope>
</reference>
<keyword evidence="1" id="KW-0472">Membrane</keyword>
<keyword evidence="1" id="KW-0812">Transmembrane</keyword>
<keyword evidence="1" id="KW-1133">Transmembrane helix</keyword>
<evidence type="ECO:0000313" key="2">
    <source>
        <dbReference type="EMBL" id="JAH94115.1"/>
    </source>
</evidence>
<proteinExistence type="predicted"/>
<dbReference type="EMBL" id="GBXM01014462">
    <property type="protein sequence ID" value="JAH94115.1"/>
    <property type="molecule type" value="Transcribed_RNA"/>
</dbReference>
<name>A0A0E9WWU7_ANGAN</name>
<protein>
    <submittedName>
        <fullName evidence="2">Uncharacterized protein</fullName>
    </submittedName>
</protein>
<organism evidence="2">
    <name type="scientific">Anguilla anguilla</name>
    <name type="common">European freshwater eel</name>
    <name type="synonym">Muraena anguilla</name>
    <dbReference type="NCBI Taxonomy" id="7936"/>
    <lineage>
        <taxon>Eukaryota</taxon>
        <taxon>Metazoa</taxon>
        <taxon>Chordata</taxon>
        <taxon>Craniata</taxon>
        <taxon>Vertebrata</taxon>
        <taxon>Euteleostomi</taxon>
        <taxon>Actinopterygii</taxon>
        <taxon>Neopterygii</taxon>
        <taxon>Teleostei</taxon>
        <taxon>Anguilliformes</taxon>
        <taxon>Anguillidae</taxon>
        <taxon>Anguilla</taxon>
    </lineage>
</organism>